<name>A0A2Z4AGL3_9BACT</name>
<reference evidence="2 3" key="1">
    <citation type="submission" date="2018-06" db="EMBL/GenBank/DDBJ databases">
        <title>Draft Genome Sequence of a Novel Marine Bacterium Related to the Verrucomicrobia.</title>
        <authorList>
            <person name="Vosseberg J."/>
            <person name="Martijn J."/>
            <person name="Ettema T.J.G."/>
        </authorList>
    </citation>
    <scope>NUCLEOTIDE SEQUENCE [LARGE SCALE GENOMIC DNA]</scope>
    <source>
        <strain evidence="2">TARA_B100001123</strain>
    </source>
</reference>
<dbReference type="GO" id="GO:0019159">
    <property type="term" value="F:nicotinamide-nucleotide amidase activity"/>
    <property type="evidence" value="ECO:0007669"/>
    <property type="project" value="UniProtKB-EC"/>
</dbReference>
<gene>
    <name evidence="2" type="primary">pncC_2</name>
    <name evidence="2" type="ORF">DF168_01449</name>
</gene>
<dbReference type="NCBIfam" id="TIGR00199">
    <property type="entry name" value="PncC_domain"/>
    <property type="match status" value="1"/>
</dbReference>
<dbReference type="AlphaFoldDB" id="A0A2Z4AGL3"/>
<dbReference type="KEGG" id="mtar:DF168_01449"/>
<dbReference type="InterPro" id="IPR008136">
    <property type="entry name" value="CinA_C"/>
</dbReference>
<dbReference type="InterPro" id="IPR036653">
    <property type="entry name" value="CinA-like_C"/>
</dbReference>
<feature type="domain" description="CinA C-terminal" evidence="1">
    <location>
        <begin position="3"/>
        <end position="154"/>
    </location>
</feature>
<protein>
    <submittedName>
        <fullName evidence="2">Nicotinamide-nucleotide amidohydrolase PncC</fullName>
        <ecNumber evidence="2">3.5.1.42</ecNumber>
    </submittedName>
</protein>
<accession>A0A2Z4AGL3</accession>
<evidence type="ECO:0000313" key="3">
    <source>
        <dbReference type="Proteomes" id="UP000247465"/>
    </source>
</evidence>
<dbReference type="EC" id="3.5.1.42" evidence="2"/>
<evidence type="ECO:0000313" key="2">
    <source>
        <dbReference type="EMBL" id="AWT60246.1"/>
    </source>
</evidence>
<proteinExistence type="predicted"/>
<dbReference type="EMBL" id="CP029803">
    <property type="protein sequence ID" value="AWT60246.1"/>
    <property type="molecule type" value="Genomic_DNA"/>
</dbReference>
<dbReference type="Proteomes" id="UP000247465">
    <property type="component" value="Chromosome"/>
</dbReference>
<keyword evidence="2" id="KW-0378">Hydrolase</keyword>
<sequence length="156" mass="16793">MTKILETLSHILQKRRETIAVAETTTGGLICSKIVAIPGSSLYFSQGIVAYSKYSKIRTLNLDPEFLDRFGEVSRETAQALAIAVRSTSKTTHGLAETGIAGPVIGKSSKPLGTTYIALASPSGTYIADFRLCGNRRQIQEGIAKKALEFVIESLT</sequence>
<dbReference type="Gene3D" id="3.90.950.20">
    <property type="entry name" value="CinA-like"/>
    <property type="match status" value="1"/>
</dbReference>
<dbReference type="Pfam" id="PF02464">
    <property type="entry name" value="CinA"/>
    <property type="match status" value="1"/>
</dbReference>
<dbReference type="SUPFAM" id="SSF142433">
    <property type="entry name" value="CinA-like"/>
    <property type="match status" value="1"/>
</dbReference>
<evidence type="ECO:0000259" key="1">
    <source>
        <dbReference type="Pfam" id="PF02464"/>
    </source>
</evidence>
<organism evidence="2 3">
    <name type="scientific">Candidatus Moanibacter tarae</name>
    <dbReference type="NCBI Taxonomy" id="2200854"/>
    <lineage>
        <taxon>Bacteria</taxon>
        <taxon>Pseudomonadati</taxon>
        <taxon>Verrucomicrobiota</taxon>
        <taxon>Opitutia</taxon>
        <taxon>Puniceicoccales</taxon>
        <taxon>Puniceicoccales incertae sedis</taxon>
        <taxon>Candidatus Moanibacter</taxon>
    </lineage>
</organism>